<protein>
    <recommendedName>
        <fullName evidence="5">CcmD family protein</fullName>
    </recommendedName>
</protein>
<evidence type="ECO:0000313" key="4">
    <source>
        <dbReference type="Proteomes" id="UP000317646"/>
    </source>
</evidence>
<keyword evidence="1" id="KW-1133">Transmembrane helix</keyword>
<dbReference type="Proteomes" id="UP000317646">
    <property type="component" value="Unassembled WGS sequence"/>
</dbReference>
<dbReference type="RefSeq" id="WP_140469672.1">
    <property type="nucleotide sequence ID" value="NZ_RCYZ01000016.1"/>
</dbReference>
<feature type="signal peptide" evidence="2">
    <location>
        <begin position="1"/>
        <end position="22"/>
    </location>
</feature>
<keyword evidence="1" id="KW-0472">Membrane</keyword>
<keyword evidence="1" id="KW-0812">Transmembrane</keyword>
<reference evidence="3 4" key="1">
    <citation type="journal article" date="2019" name="Environ. Microbiol.">
        <title>Species interactions and distinct microbial communities in high Arctic permafrost affected cryosols are associated with the CH4 and CO2 gas fluxes.</title>
        <authorList>
            <person name="Altshuler I."/>
            <person name="Hamel J."/>
            <person name="Turney S."/>
            <person name="Magnuson E."/>
            <person name="Levesque R."/>
            <person name="Greer C."/>
            <person name="Whyte L.G."/>
        </authorList>
    </citation>
    <scope>NUCLEOTIDE SEQUENCE [LARGE SCALE GENOMIC DNA]</scope>
    <source>
        <strain evidence="3 4">S9.2P</strain>
    </source>
</reference>
<sequence length="110" mass="11490">MLILRTCSLTFLGLLTGFMAAAQTPGTAPTPITLLSWVVWFLAGMVLLMAVMTAVSVTSTAQRRYGAEQVKSNDAEVVMAAAAPIEMVAAQAVTTEAAPQVVAIEEAVYA</sequence>
<name>A0A502GBP0_9BACT</name>
<gene>
    <name evidence="3" type="ORF">EAH73_22345</name>
</gene>
<organism evidence="3 4">
    <name type="scientific">Hymenobacter nivis</name>
    <dbReference type="NCBI Taxonomy" id="1850093"/>
    <lineage>
        <taxon>Bacteria</taxon>
        <taxon>Pseudomonadati</taxon>
        <taxon>Bacteroidota</taxon>
        <taxon>Cytophagia</taxon>
        <taxon>Cytophagales</taxon>
        <taxon>Hymenobacteraceae</taxon>
        <taxon>Hymenobacter</taxon>
    </lineage>
</organism>
<dbReference type="AlphaFoldDB" id="A0A502GBP0"/>
<keyword evidence="2" id="KW-0732">Signal</keyword>
<evidence type="ECO:0000256" key="2">
    <source>
        <dbReference type="SAM" id="SignalP"/>
    </source>
</evidence>
<evidence type="ECO:0008006" key="5">
    <source>
        <dbReference type="Google" id="ProtNLM"/>
    </source>
</evidence>
<accession>A0A502GBP0</accession>
<proteinExistence type="predicted"/>
<feature type="transmembrane region" description="Helical" evidence="1">
    <location>
        <begin position="32"/>
        <end position="55"/>
    </location>
</feature>
<evidence type="ECO:0000313" key="3">
    <source>
        <dbReference type="EMBL" id="TPG58446.1"/>
    </source>
</evidence>
<keyword evidence="4" id="KW-1185">Reference proteome</keyword>
<evidence type="ECO:0000256" key="1">
    <source>
        <dbReference type="SAM" id="Phobius"/>
    </source>
</evidence>
<feature type="chain" id="PRO_5021504754" description="CcmD family protein" evidence="2">
    <location>
        <begin position="23"/>
        <end position="110"/>
    </location>
</feature>
<comment type="caution">
    <text evidence="3">The sequence shown here is derived from an EMBL/GenBank/DDBJ whole genome shotgun (WGS) entry which is preliminary data.</text>
</comment>
<dbReference type="OrthoDB" id="889749at2"/>
<dbReference type="EMBL" id="RCYZ01000016">
    <property type="protein sequence ID" value="TPG58446.1"/>
    <property type="molecule type" value="Genomic_DNA"/>
</dbReference>